<feature type="non-terminal residue" evidence="6">
    <location>
        <position position="253"/>
    </location>
</feature>
<protein>
    <recommendedName>
        <fullName evidence="5">RxLR effector protein</fullName>
    </recommendedName>
</protein>
<organism evidence="6 7">
    <name type="scientific">Phytophthora megakarya</name>
    <dbReference type="NCBI Taxonomy" id="4795"/>
    <lineage>
        <taxon>Eukaryota</taxon>
        <taxon>Sar</taxon>
        <taxon>Stramenopiles</taxon>
        <taxon>Oomycota</taxon>
        <taxon>Peronosporomycetes</taxon>
        <taxon>Peronosporales</taxon>
        <taxon>Peronosporaceae</taxon>
        <taxon>Phytophthora</taxon>
    </lineage>
</organism>
<evidence type="ECO:0000256" key="2">
    <source>
        <dbReference type="ARBA" id="ARBA00010400"/>
    </source>
</evidence>
<dbReference type="Pfam" id="PF16810">
    <property type="entry name" value="RXLR"/>
    <property type="match status" value="1"/>
</dbReference>
<keyword evidence="4 5" id="KW-0732">Signal</keyword>
<comment type="function">
    <text evidence="5">Effector that suppresses plant defense responses during pathogen infection.</text>
</comment>
<proteinExistence type="inferred from homology"/>
<feature type="chain" id="PRO_5044957736" description="RxLR effector protein" evidence="5">
    <location>
        <begin position="20"/>
        <end position="253"/>
    </location>
</feature>
<dbReference type="EMBL" id="NBNE01001964">
    <property type="protein sequence ID" value="OWZ12026.1"/>
    <property type="molecule type" value="Genomic_DNA"/>
</dbReference>
<evidence type="ECO:0000313" key="6">
    <source>
        <dbReference type="EMBL" id="OWZ12026.1"/>
    </source>
</evidence>
<sequence>MQFRVLFVVVAAFIASGNAMSATTENELAKISTSGLVNPRYFHIEHQRRLMRTGTATDATDEPTEERDWLKWAKVFVWLETKQTDEHVLKALKMNGLDEATMKLHGNYQYYEYFVKKALGYRINKWLRKDTTTWNVWKELGLNTQIVRRDEIKNIAHTHEFNIYARYVNDFDTYVVNTLNAGYNAPPLIISRGASDAEMYARVQIMARAKRDEKYAKVLLGLTDPSKRRTVTLQGNALKNHEDYQWFKLFQIL</sequence>
<evidence type="ECO:0000256" key="3">
    <source>
        <dbReference type="ARBA" id="ARBA00022525"/>
    </source>
</evidence>
<keyword evidence="7" id="KW-1185">Reference proteome</keyword>
<comment type="similarity">
    <text evidence="2 5">Belongs to the RxLR effector family.</text>
</comment>
<evidence type="ECO:0000256" key="1">
    <source>
        <dbReference type="ARBA" id="ARBA00004613"/>
    </source>
</evidence>
<reference evidence="7" key="1">
    <citation type="submission" date="2017-03" db="EMBL/GenBank/DDBJ databases">
        <title>Phytopthora megakarya and P. palmivora, two closely related causual agents of cacao black pod achieved similar genome size and gene model numbers by different mechanisms.</title>
        <authorList>
            <person name="Ali S."/>
            <person name="Shao J."/>
            <person name="Larry D.J."/>
            <person name="Kronmiller B."/>
            <person name="Shen D."/>
            <person name="Strem M.D."/>
            <person name="Melnick R.L."/>
            <person name="Guiltinan M.J."/>
            <person name="Tyler B.M."/>
            <person name="Meinhardt L.W."/>
            <person name="Bailey B.A."/>
        </authorList>
    </citation>
    <scope>NUCLEOTIDE SEQUENCE [LARGE SCALE GENOMIC DNA]</scope>
    <source>
        <strain evidence="7">zdho120</strain>
    </source>
</reference>
<dbReference type="Proteomes" id="UP000198211">
    <property type="component" value="Unassembled WGS sequence"/>
</dbReference>
<gene>
    <name evidence="6" type="ORF">PHMEG_00014869</name>
</gene>
<comment type="subcellular location">
    <subcellularLocation>
        <location evidence="1 5">Secreted</location>
    </subcellularLocation>
</comment>
<evidence type="ECO:0000256" key="4">
    <source>
        <dbReference type="ARBA" id="ARBA00022729"/>
    </source>
</evidence>
<feature type="signal peptide" evidence="5">
    <location>
        <begin position="1"/>
        <end position="19"/>
    </location>
</feature>
<evidence type="ECO:0000256" key="5">
    <source>
        <dbReference type="RuleBase" id="RU367124"/>
    </source>
</evidence>
<accession>A0A225W2V2</accession>
<comment type="caution">
    <text evidence="6">The sequence shown here is derived from an EMBL/GenBank/DDBJ whole genome shotgun (WGS) entry which is preliminary data.</text>
</comment>
<dbReference type="OrthoDB" id="128682at2759"/>
<name>A0A225W2V2_9STRA</name>
<keyword evidence="3 5" id="KW-0964">Secreted</keyword>
<comment type="domain">
    <text evidence="5">The RxLR-dEER motif acts to carry the protein into the host cell cytoplasm through binding to cell surface phosphatidylinositol-3-phosphate.</text>
</comment>
<dbReference type="InterPro" id="IPR031825">
    <property type="entry name" value="RXLR"/>
</dbReference>
<dbReference type="AlphaFoldDB" id="A0A225W2V2"/>
<evidence type="ECO:0000313" key="7">
    <source>
        <dbReference type="Proteomes" id="UP000198211"/>
    </source>
</evidence>